<dbReference type="AlphaFoldDB" id="A0A7W8XFH1"/>
<comment type="caution">
    <text evidence="3">The sequence shown here is derived from an EMBL/GenBank/DDBJ whole genome shotgun (WGS) entry which is preliminary data.</text>
</comment>
<keyword evidence="4" id="KW-1185">Reference proteome</keyword>
<gene>
    <name evidence="3" type="ORF">GGI59_002993</name>
</gene>
<organism evidence="3 4">
    <name type="scientific">Rhizobium lentis</name>
    <dbReference type="NCBI Taxonomy" id="1138194"/>
    <lineage>
        <taxon>Bacteria</taxon>
        <taxon>Pseudomonadati</taxon>
        <taxon>Pseudomonadota</taxon>
        <taxon>Alphaproteobacteria</taxon>
        <taxon>Hyphomicrobiales</taxon>
        <taxon>Rhizobiaceae</taxon>
        <taxon>Rhizobium/Agrobacterium group</taxon>
        <taxon>Rhizobium</taxon>
    </lineage>
</organism>
<dbReference type="Gene3D" id="2.40.50.100">
    <property type="match status" value="1"/>
</dbReference>
<dbReference type="RefSeq" id="WP_183916497.1">
    <property type="nucleotide sequence ID" value="NZ_JACHBB010000005.1"/>
</dbReference>
<evidence type="ECO:0000256" key="2">
    <source>
        <dbReference type="ARBA" id="ARBA00023054"/>
    </source>
</evidence>
<dbReference type="PANTHER" id="PTHR32347:SF23">
    <property type="entry name" value="BLL5650 PROTEIN"/>
    <property type="match status" value="1"/>
</dbReference>
<evidence type="ECO:0000313" key="3">
    <source>
        <dbReference type="EMBL" id="MBB5561318.1"/>
    </source>
</evidence>
<name>A0A7W8XFH1_9HYPH</name>
<reference evidence="3 4" key="1">
    <citation type="submission" date="2020-08" db="EMBL/GenBank/DDBJ databases">
        <title>Genomic Encyclopedia of Type Strains, Phase IV (KMG-V): Genome sequencing to study the core and pangenomes of soil and plant-associated prokaryotes.</title>
        <authorList>
            <person name="Whitman W."/>
        </authorList>
    </citation>
    <scope>NUCLEOTIDE SEQUENCE [LARGE SCALE GENOMIC DNA]</scope>
    <source>
        <strain evidence="3 4">SEMIA 4034</strain>
    </source>
</reference>
<accession>A0A7W8XFH1</accession>
<dbReference type="InterPro" id="IPR050465">
    <property type="entry name" value="UPF0194_transport"/>
</dbReference>
<dbReference type="Gene3D" id="2.40.30.170">
    <property type="match status" value="1"/>
</dbReference>
<evidence type="ECO:0000313" key="4">
    <source>
        <dbReference type="Proteomes" id="UP000528824"/>
    </source>
</evidence>
<dbReference type="Proteomes" id="UP000528824">
    <property type="component" value="Unassembled WGS sequence"/>
</dbReference>
<dbReference type="EMBL" id="JACHBC010000005">
    <property type="protein sequence ID" value="MBB5561318.1"/>
    <property type="molecule type" value="Genomic_DNA"/>
</dbReference>
<comment type="subcellular location">
    <subcellularLocation>
        <location evidence="1">Cell envelope</location>
    </subcellularLocation>
</comment>
<dbReference type="SUPFAM" id="SSF111369">
    <property type="entry name" value="HlyD-like secretion proteins"/>
    <property type="match status" value="1"/>
</dbReference>
<proteinExistence type="predicted"/>
<dbReference type="PANTHER" id="PTHR32347">
    <property type="entry name" value="EFFLUX SYSTEM COMPONENT YKNX-RELATED"/>
    <property type="match status" value="1"/>
</dbReference>
<sequence>MSNIPNRELLRLTALIHLEKRARAAGDDELSFVMVNETLAVVRYRQALLWRSAPAGRVIAVSGVAIPDPYAPYLVWASGLCSQLEAQGLEGIHEVVSADVDPRIAVEWAEWLPPYLVWVPLGRPLGALVLARETPLNEGERNLLEVIADAYGHAWRAQLKGRGFRERITGSGKGRRRIAFVLMLAVLFASAFVPVRQSVLAQAEIAPREPFMIRAPLDGVVENILAKPNQTIAEGQTLITLDPRKLRNQLEVATRAKEAAEAELRQAKQFAVVDQKVRASLPVLQGKLDQQMAEVAYLTEQLGQTDIKAPRSGIAVYDDPNDWIGRPVAIGERMMLIADPSRVEVDARLPVADAIDLEVGGPVWLFLNIEPGRPLDAVLTSVSYKAQQGPDGVLAYRVKAQFAEHEQLPRIGLKGTAKLYGERVPLAYAIFRRPISAARQWLGF</sequence>
<protein>
    <submittedName>
        <fullName evidence="3">Multidrug resistance efflux pump</fullName>
    </submittedName>
</protein>
<evidence type="ECO:0000256" key="1">
    <source>
        <dbReference type="ARBA" id="ARBA00004196"/>
    </source>
</evidence>
<keyword evidence="2" id="KW-0175">Coiled coil</keyword>
<dbReference type="GO" id="GO:0030313">
    <property type="term" value="C:cell envelope"/>
    <property type="evidence" value="ECO:0007669"/>
    <property type="project" value="UniProtKB-SubCell"/>
</dbReference>